<evidence type="ECO:0000256" key="8">
    <source>
        <dbReference type="RuleBase" id="RU003905"/>
    </source>
</evidence>
<organism evidence="11 12">
    <name type="scientific">Maioricimonas rarisocia</name>
    <dbReference type="NCBI Taxonomy" id="2528026"/>
    <lineage>
        <taxon>Bacteria</taxon>
        <taxon>Pseudomonadati</taxon>
        <taxon>Planctomycetota</taxon>
        <taxon>Planctomycetia</taxon>
        <taxon>Planctomycetales</taxon>
        <taxon>Planctomycetaceae</taxon>
        <taxon>Maioricimonas</taxon>
    </lineage>
</organism>
<dbReference type="EMBL" id="CP036275">
    <property type="protein sequence ID" value="QDU39842.1"/>
    <property type="molecule type" value="Genomic_DNA"/>
</dbReference>
<comment type="subunit">
    <text evidence="7 9">Part of the 50S ribosomal subunit. Forms a cluster with proteins L14 and L19.</text>
</comment>
<evidence type="ECO:0000313" key="11">
    <source>
        <dbReference type="EMBL" id="QDU39842.1"/>
    </source>
</evidence>
<dbReference type="Pfam" id="PF00297">
    <property type="entry name" value="Ribosomal_L3"/>
    <property type="match status" value="1"/>
</dbReference>
<dbReference type="InterPro" id="IPR009000">
    <property type="entry name" value="Transl_B-barrel_sf"/>
</dbReference>
<reference evidence="11 12" key="1">
    <citation type="submission" date="2019-02" db="EMBL/GenBank/DDBJ databases">
        <title>Deep-cultivation of Planctomycetes and their phenomic and genomic characterization uncovers novel biology.</title>
        <authorList>
            <person name="Wiegand S."/>
            <person name="Jogler M."/>
            <person name="Boedeker C."/>
            <person name="Pinto D."/>
            <person name="Vollmers J."/>
            <person name="Rivas-Marin E."/>
            <person name="Kohn T."/>
            <person name="Peeters S.H."/>
            <person name="Heuer A."/>
            <person name="Rast P."/>
            <person name="Oberbeckmann S."/>
            <person name="Bunk B."/>
            <person name="Jeske O."/>
            <person name="Meyerdierks A."/>
            <person name="Storesund J.E."/>
            <person name="Kallscheuer N."/>
            <person name="Luecker S."/>
            <person name="Lage O.M."/>
            <person name="Pohl T."/>
            <person name="Merkel B.J."/>
            <person name="Hornburger P."/>
            <person name="Mueller R.-W."/>
            <person name="Bruemmer F."/>
            <person name="Labrenz M."/>
            <person name="Spormann A.M."/>
            <person name="Op den Camp H."/>
            <person name="Overmann J."/>
            <person name="Amann R."/>
            <person name="Jetten M.S.M."/>
            <person name="Mascher T."/>
            <person name="Medema M.H."/>
            <person name="Devos D.P."/>
            <person name="Kaster A.-K."/>
            <person name="Ovreas L."/>
            <person name="Rohde M."/>
            <person name="Galperin M.Y."/>
            <person name="Jogler C."/>
        </authorList>
    </citation>
    <scope>NUCLEOTIDE SEQUENCE [LARGE SCALE GENOMIC DNA]</scope>
    <source>
        <strain evidence="11 12">Mal4</strain>
    </source>
</reference>
<dbReference type="InterPro" id="IPR019926">
    <property type="entry name" value="Ribosomal_uL3_CS"/>
</dbReference>
<dbReference type="AlphaFoldDB" id="A0A517ZBG9"/>
<keyword evidence="5 7" id="KW-0687">Ribonucleoprotein</keyword>
<keyword evidence="2 7" id="KW-0699">rRNA-binding</keyword>
<evidence type="ECO:0000256" key="7">
    <source>
        <dbReference type="HAMAP-Rule" id="MF_01325"/>
    </source>
</evidence>
<comment type="function">
    <text evidence="7 9">One of the primary rRNA binding proteins, it binds directly near the 3'-end of the 23S rRNA, where it nucleates assembly of the 50S subunit.</text>
</comment>
<dbReference type="GO" id="GO:0019843">
    <property type="term" value="F:rRNA binding"/>
    <property type="evidence" value="ECO:0007669"/>
    <property type="project" value="UniProtKB-UniRule"/>
</dbReference>
<evidence type="ECO:0000256" key="6">
    <source>
        <dbReference type="ARBA" id="ARBA00035243"/>
    </source>
</evidence>
<keyword evidence="4 7" id="KW-0689">Ribosomal protein</keyword>
<dbReference type="GO" id="GO:0006412">
    <property type="term" value="P:translation"/>
    <property type="evidence" value="ECO:0007669"/>
    <property type="project" value="UniProtKB-UniRule"/>
</dbReference>
<evidence type="ECO:0000313" key="12">
    <source>
        <dbReference type="Proteomes" id="UP000320496"/>
    </source>
</evidence>
<name>A0A517ZBG9_9PLAN</name>
<dbReference type="HAMAP" id="MF_01325_B">
    <property type="entry name" value="Ribosomal_uL3_B"/>
    <property type="match status" value="1"/>
</dbReference>
<keyword evidence="12" id="KW-1185">Reference proteome</keyword>
<dbReference type="Gene3D" id="2.40.30.10">
    <property type="entry name" value="Translation factors"/>
    <property type="match status" value="1"/>
</dbReference>
<gene>
    <name evidence="7 11" type="primary">rplC</name>
    <name evidence="11" type="ORF">Mal4_41950</name>
</gene>
<dbReference type="FunFam" id="2.40.30.10:FF:000004">
    <property type="entry name" value="50S ribosomal protein L3"/>
    <property type="match status" value="1"/>
</dbReference>
<dbReference type="Proteomes" id="UP000320496">
    <property type="component" value="Chromosome"/>
</dbReference>
<dbReference type="PANTHER" id="PTHR11229:SF16">
    <property type="entry name" value="LARGE RIBOSOMAL SUBUNIT PROTEIN UL3C"/>
    <property type="match status" value="1"/>
</dbReference>
<feature type="region of interest" description="Disordered" evidence="10">
    <location>
        <begin position="58"/>
        <end position="79"/>
    </location>
</feature>
<accession>A0A517ZBG9</accession>
<evidence type="ECO:0000256" key="4">
    <source>
        <dbReference type="ARBA" id="ARBA00022980"/>
    </source>
</evidence>
<evidence type="ECO:0000256" key="1">
    <source>
        <dbReference type="ARBA" id="ARBA00006540"/>
    </source>
</evidence>
<evidence type="ECO:0000256" key="3">
    <source>
        <dbReference type="ARBA" id="ARBA00022884"/>
    </source>
</evidence>
<dbReference type="GO" id="GO:0003735">
    <property type="term" value="F:structural constituent of ribosome"/>
    <property type="evidence" value="ECO:0007669"/>
    <property type="project" value="UniProtKB-UniRule"/>
</dbReference>
<proteinExistence type="inferred from homology"/>
<dbReference type="Gene3D" id="3.30.160.810">
    <property type="match status" value="1"/>
</dbReference>
<dbReference type="OrthoDB" id="9806135at2"/>
<evidence type="ECO:0000256" key="9">
    <source>
        <dbReference type="RuleBase" id="RU003906"/>
    </source>
</evidence>
<dbReference type="KEGG" id="mri:Mal4_41950"/>
<keyword evidence="3 7" id="KW-0694">RNA-binding</keyword>
<dbReference type="PROSITE" id="PS00474">
    <property type="entry name" value="RIBOSOMAL_L3"/>
    <property type="match status" value="1"/>
</dbReference>
<sequence length="244" mass="26235">MAVGLLGRKVGMTQVYREDGTIVPVTVIEAGPCTVLQVKTVEHDGYAAVQVGFDDKLSDRDLDRPADQRVRSRASRAERGHVVQLSSSRQKARQAAGIEPLPKADCEPKRFIREFRLEGESGDVEVGQVLDASVFEGVAKVDVVGTSKGRGTAGVMKRHNFAGQRASHGVKKVHRRPGSIGMSADPSRVLKGTRMAGQYGNARSTVRALEIVRIDPENNMIVVKGAIPGPNGGYVLVRPTNKCG</sequence>
<dbReference type="InterPro" id="IPR019927">
    <property type="entry name" value="Ribosomal_uL3_bac/org-type"/>
</dbReference>
<evidence type="ECO:0000256" key="10">
    <source>
        <dbReference type="SAM" id="MobiDB-lite"/>
    </source>
</evidence>
<protein>
    <recommendedName>
        <fullName evidence="6 7">Large ribosomal subunit protein uL3</fullName>
    </recommendedName>
</protein>
<dbReference type="PANTHER" id="PTHR11229">
    <property type="entry name" value="50S RIBOSOMAL PROTEIN L3"/>
    <property type="match status" value="1"/>
</dbReference>
<dbReference type="InterPro" id="IPR000597">
    <property type="entry name" value="Ribosomal_uL3"/>
</dbReference>
<dbReference type="GO" id="GO:0022625">
    <property type="term" value="C:cytosolic large ribosomal subunit"/>
    <property type="evidence" value="ECO:0007669"/>
    <property type="project" value="TreeGrafter"/>
</dbReference>
<dbReference type="SUPFAM" id="SSF50447">
    <property type="entry name" value="Translation proteins"/>
    <property type="match status" value="1"/>
</dbReference>
<dbReference type="NCBIfam" id="TIGR03625">
    <property type="entry name" value="L3_bact"/>
    <property type="match status" value="1"/>
</dbReference>
<evidence type="ECO:0000256" key="2">
    <source>
        <dbReference type="ARBA" id="ARBA00022730"/>
    </source>
</evidence>
<comment type="similarity">
    <text evidence="1 7 8">Belongs to the universal ribosomal protein uL3 family.</text>
</comment>
<evidence type="ECO:0000256" key="5">
    <source>
        <dbReference type="ARBA" id="ARBA00023274"/>
    </source>
</evidence>